<keyword evidence="11" id="KW-0325">Glycoprotein</keyword>
<feature type="binding site" evidence="13">
    <location>
        <position position="799"/>
    </location>
    <ligand>
        <name>ATP</name>
        <dbReference type="ChEBI" id="CHEBI:30616"/>
    </ligand>
</feature>
<dbReference type="SMART" id="SM00219">
    <property type="entry name" value="TyrKc"/>
    <property type="match status" value="1"/>
</dbReference>
<dbReference type="Pfam" id="PF07714">
    <property type="entry name" value="PK_Tyr_Ser-Thr"/>
    <property type="match status" value="1"/>
</dbReference>
<dbReference type="Gene3D" id="1.10.510.10">
    <property type="entry name" value="Transferase(Phosphotransferase) domain 1"/>
    <property type="match status" value="1"/>
</dbReference>
<evidence type="ECO:0000256" key="11">
    <source>
        <dbReference type="ARBA" id="ARBA00023180"/>
    </source>
</evidence>
<dbReference type="PRINTS" id="PR00109">
    <property type="entry name" value="TYRKINASE"/>
</dbReference>
<feature type="non-terminal residue" evidence="18">
    <location>
        <position position="1"/>
    </location>
</feature>
<evidence type="ECO:0000256" key="1">
    <source>
        <dbReference type="ARBA" id="ARBA00004251"/>
    </source>
</evidence>
<keyword evidence="4" id="KW-0732">Signal</keyword>
<evidence type="ECO:0000256" key="13">
    <source>
        <dbReference type="PROSITE-ProRule" id="PRU10141"/>
    </source>
</evidence>
<dbReference type="InterPro" id="IPR000719">
    <property type="entry name" value="Prot_kinase_dom"/>
</dbReference>
<dbReference type="GO" id="GO:0005886">
    <property type="term" value="C:plasma membrane"/>
    <property type="evidence" value="ECO:0007669"/>
    <property type="project" value="UniProtKB-SubCell"/>
</dbReference>
<keyword evidence="2" id="KW-1003">Cell membrane</keyword>
<evidence type="ECO:0000256" key="10">
    <source>
        <dbReference type="ARBA" id="ARBA00023170"/>
    </source>
</evidence>
<dbReference type="Pfam" id="PF21114">
    <property type="entry name" value="DDR1-2_DS-like"/>
    <property type="match status" value="1"/>
</dbReference>
<dbReference type="PANTHER" id="PTHR24416:SF634">
    <property type="entry name" value="DISCOIDIN DOMAIN-CONTAINING RECEPTOR TYROSINE KINASE B"/>
    <property type="match status" value="1"/>
</dbReference>
<dbReference type="GO" id="GO:0038062">
    <property type="term" value="F:protein tyrosine kinase collagen receptor activity"/>
    <property type="evidence" value="ECO:0007669"/>
    <property type="project" value="TreeGrafter"/>
</dbReference>
<dbReference type="InterPro" id="IPR017441">
    <property type="entry name" value="Protein_kinase_ATP_BS"/>
</dbReference>
<reference evidence="18 19" key="1">
    <citation type="submission" date="2015-01" db="EMBL/GenBank/DDBJ databases">
        <title>Evolution of Trichinella species and genotypes.</title>
        <authorList>
            <person name="Korhonen P.K."/>
            <person name="Edoardo P."/>
            <person name="Giuseppe L.R."/>
            <person name="Gasser R.B."/>
        </authorList>
    </citation>
    <scope>NUCLEOTIDE SEQUENCE [LARGE SCALE GENOMIC DNA]</scope>
    <source>
        <strain evidence="18">ISS1980</strain>
    </source>
</reference>
<accession>A0A0V1MEQ3</accession>
<evidence type="ECO:0000256" key="7">
    <source>
        <dbReference type="ARBA" id="ARBA00022989"/>
    </source>
</evidence>
<dbReference type="InterPro" id="IPR000421">
    <property type="entry name" value="FA58C"/>
</dbReference>
<dbReference type="PROSITE" id="PS50011">
    <property type="entry name" value="PROTEIN_KINASE_DOM"/>
    <property type="match status" value="1"/>
</dbReference>
<dbReference type="PANTHER" id="PTHR24416">
    <property type="entry name" value="TYROSINE-PROTEIN KINASE RECEPTOR"/>
    <property type="match status" value="1"/>
</dbReference>
<name>A0A0V1MEQ3_9BILA</name>
<keyword evidence="3 15" id="KW-0812">Transmembrane</keyword>
<keyword evidence="6 13" id="KW-0067">ATP-binding</keyword>
<feature type="domain" description="Protein kinase" evidence="16">
    <location>
        <begin position="767"/>
        <end position="1035"/>
    </location>
</feature>
<keyword evidence="19" id="KW-1185">Reference proteome</keyword>
<evidence type="ECO:0000313" key="18">
    <source>
        <dbReference type="EMBL" id="KRZ69986.1"/>
    </source>
</evidence>
<protein>
    <submittedName>
        <fullName evidence="18">Discoidin domain-containing receptor 2</fullName>
    </submittedName>
</protein>
<keyword evidence="9" id="KW-1015">Disulfide bond</keyword>
<dbReference type="OrthoDB" id="6071166at2759"/>
<dbReference type="FunFam" id="1.10.510.10:FF:000053">
    <property type="entry name" value="Epithelial discoidin domain-containing receptor 1"/>
    <property type="match status" value="1"/>
</dbReference>
<evidence type="ECO:0000256" key="6">
    <source>
        <dbReference type="ARBA" id="ARBA00022840"/>
    </source>
</evidence>
<dbReference type="SMART" id="SM00231">
    <property type="entry name" value="FA58C"/>
    <property type="match status" value="1"/>
</dbReference>
<dbReference type="PROSITE" id="PS50022">
    <property type="entry name" value="FA58C_3"/>
    <property type="match status" value="1"/>
</dbReference>
<evidence type="ECO:0000256" key="9">
    <source>
        <dbReference type="ARBA" id="ARBA00023157"/>
    </source>
</evidence>
<dbReference type="GO" id="GO:0010976">
    <property type="term" value="P:positive regulation of neuron projection development"/>
    <property type="evidence" value="ECO:0007669"/>
    <property type="project" value="TreeGrafter"/>
</dbReference>
<evidence type="ECO:0000256" key="5">
    <source>
        <dbReference type="ARBA" id="ARBA00022741"/>
    </source>
</evidence>
<keyword evidence="10 18" id="KW-0675">Receptor</keyword>
<feature type="transmembrane region" description="Helical" evidence="15">
    <location>
        <begin position="42"/>
        <end position="62"/>
    </location>
</feature>
<dbReference type="Proteomes" id="UP000054843">
    <property type="component" value="Unassembled WGS sequence"/>
</dbReference>
<feature type="transmembrane region" description="Helical" evidence="15">
    <location>
        <begin position="203"/>
        <end position="222"/>
    </location>
</feature>
<evidence type="ECO:0000256" key="4">
    <source>
        <dbReference type="ARBA" id="ARBA00022729"/>
    </source>
</evidence>
<dbReference type="InterPro" id="IPR001245">
    <property type="entry name" value="Ser-Thr/Tyr_kinase_cat_dom"/>
</dbReference>
<dbReference type="GO" id="GO:0051897">
    <property type="term" value="P:positive regulation of phosphatidylinositol 3-kinase/protein kinase B signal transduction"/>
    <property type="evidence" value="ECO:0007669"/>
    <property type="project" value="TreeGrafter"/>
</dbReference>
<dbReference type="Gene3D" id="2.60.120.1190">
    <property type="match status" value="1"/>
</dbReference>
<comment type="catalytic activity">
    <reaction evidence="12">
        <text>L-tyrosyl-[protein] + ATP = O-phospho-L-tyrosyl-[protein] + ADP + H(+)</text>
        <dbReference type="Rhea" id="RHEA:10596"/>
        <dbReference type="Rhea" id="RHEA-COMP:10136"/>
        <dbReference type="Rhea" id="RHEA-COMP:20101"/>
        <dbReference type="ChEBI" id="CHEBI:15378"/>
        <dbReference type="ChEBI" id="CHEBI:30616"/>
        <dbReference type="ChEBI" id="CHEBI:46858"/>
        <dbReference type="ChEBI" id="CHEBI:61978"/>
        <dbReference type="ChEBI" id="CHEBI:456216"/>
        <dbReference type="EC" id="2.7.10.1"/>
    </reaction>
</comment>
<evidence type="ECO:0000259" key="16">
    <source>
        <dbReference type="PROSITE" id="PS50011"/>
    </source>
</evidence>
<comment type="subcellular location">
    <subcellularLocation>
        <location evidence="1">Cell membrane</location>
        <topology evidence="1">Single-pass type I membrane protein</topology>
    </subcellularLocation>
</comment>
<gene>
    <name evidence="18" type="primary">Ddr2</name>
    <name evidence="18" type="ORF">T10_11371</name>
</gene>
<dbReference type="InterPro" id="IPR050122">
    <property type="entry name" value="RTK"/>
</dbReference>
<keyword evidence="8 15" id="KW-0472">Membrane</keyword>
<dbReference type="Gene3D" id="3.30.200.20">
    <property type="entry name" value="Phosphorylase Kinase, domain 1"/>
    <property type="match status" value="1"/>
</dbReference>
<dbReference type="InterPro" id="IPR020635">
    <property type="entry name" value="Tyr_kinase_cat_dom"/>
</dbReference>
<organism evidence="18 19">
    <name type="scientific">Trichinella papuae</name>
    <dbReference type="NCBI Taxonomy" id="268474"/>
    <lineage>
        <taxon>Eukaryota</taxon>
        <taxon>Metazoa</taxon>
        <taxon>Ecdysozoa</taxon>
        <taxon>Nematoda</taxon>
        <taxon>Enoplea</taxon>
        <taxon>Dorylaimia</taxon>
        <taxon>Trichinellida</taxon>
        <taxon>Trichinellidae</taxon>
        <taxon>Trichinella</taxon>
    </lineage>
</organism>
<evidence type="ECO:0000256" key="12">
    <source>
        <dbReference type="ARBA" id="ARBA00051243"/>
    </source>
</evidence>
<dbReference type="GO" id="GO:0005518">
    <property type="term" value="F:collagen binding"/>
    <property type="evidence" value="ECO:0007669"/>
    <property type="project" value="TreeGrafter"/>
</dbReference>
<dbReference type="InterPro" id="IPR008979">
    <property type="entry name" value="Galactose-bd-like_sf"/>
</dbReference>
<evidence type="ECO:0000259" key="17">
    <source>
        <dbReference type="PROSITE" id="PS50022"/>
    </source>
</evidence>
<dbReference type="PROSITE" id="PS00107">
    <property type="entry name" value="PROTEIN_KINASE_ATP"/>
    <property type="match status" value="1"/>
</dbReference>
<dbReference type="PROSITE" id="PS01285">
    <property type="entry name" value="FA58C_1"/>
    <property type="match status" value="1"/>
</dbReference>
<dbReference type="GO" id="GO:0005524">
    <property type="term" value="F:ATP binding"/>
    <property type="evidence" value="ECO:0007669"/>
    <property type="project" value="UniProtKB-UniRule"/>
</dbReference>
<evidence type="ECO:0000256" key="15">
    <source>
        <dbReference type="SAM" id="Phobius"/>
    </source>
</evidence>
<dbReference type="EMBL" id="JYDO01000123">
    <property type="protein sequence ID" value="KRZ69986.1"/>
    <property type="molecule type" value="Genomic_DNA"/>
</dbReference>
<dbReference type="AlphaFoldDB" id="A0A0V1MEQ3"/>
<dbReference type="Gene3D" id="2.60.120.260">
    <property type="entry name" value="Galactose-binding domain-like"/>
    <property type="match status" value="2"/>
</dbReference>
<feature type="region of interest" description="Disordered" evidence="14">
    <location>
        <begin position="628"/>
        <end position="685"/>
    </location>
</feature>
<evidence type="ECO:0000256" key="3">
    <source>
        <dbReference type="ARBA" id="ARBA00022692"/>
    </source>
</evidence>
<dbReference type="SUPFAM" id="SSF56112">
    <property type="entry name" value="Protein kinase-like (PK-like)"/>
    <property type="match status" value="1"/>
</dbReference>
<sequence length="1039" mass="117812">LTSKQQFVIFSVINYLYTSLLFEENKKQNSSSMIMNSFNKNIFLFLMLLLFIKIVKSSVVDFDDCHLPLGMESREIADEALTASSSFDESSVGPQNARGLTYNRISSGARRQPGQQLSSPNWASSIRTEQLGGAWCPRRQIRPDVHEWIQVDLGAARIVTAIETQGRYGDGLGQEFTTGYSVEYWRPGLHGWYRYRNQHGQEVTIFTACFILKIFSISYLLINQISKRQTCPWTLMLLNTTTMTLISRKTACHQLTGRLISNVKPITTSESGLPVIIAYHYSKSPYCFTNILHSVLQGNNDTSSAVKREIDSPFVASKLRIIPWSEHTRTVCIRFELYGCSFTDRVVEYRMPQGYVGADRNLADESYDGEQLANGTLVGGLGQLHDRQVGTEPFTESPFRWVGWRRSLTGHWLDIKFIFNELRNFTSVQLHCAHFNRKSVAIFSAAQLFFVQDQQQQQQEHQPLEYSPSGEISSGRGVRWIVIPVQHQTAKILHIRLFFAAEWLLISEIEFDSTPAKIFSGQKQNKAPPSTKRSSSSVAILTYDVIPTEYVALSLGVLLVVVATGAVGLAVFVVRSNRRQAKTTPPPTLIPFYAYGALSRPEQLSAKDLKPGTTPCKMSVQYAVNGLMNNNNNAKRSPSSEEEDEEEEDTYYYSEYADPDINSNQTAPLLPEPPGTAQRRRNGNAPCRQAVLDSDKHRLAYSLYYASSDVTNDDEHTTSVNTTTTAVAADTSELVESQDRRPTSFVDFFNTATNGGLRCAMFQRGALELQEKLGEGEFGEVHLCRLKNNDGSCKRVAVKTRRNSNADVNQWKDFERELHLLTKLNHVNIVQLLGVIAEQDQCLLVFEHMENGDLNQYLRNQNGIQLSGEQLLGFARQIANGMQYLESLNLVHRDLATRNCLLGQDLTIKIADFGMARSLYQSDYYRIEGRFVLPIRWMAWECVLLGKFSSKTDVWAYGVTLWEIYTLAREQPFAKLNDQQVIENLQYIYYNDSLLVSLDRPPVDRCPSELYDLMCTCWNKDDFRRPSFNNIVSFLNCCC</sequence>
<evidence type="ECO:0000256" key="14">
    <source>
        <dbReference type="SAM" id="MobiDB-lite"/>
    </source>
</evidence>
<dbReference type="InterPro" id="IPR008266">
    <property type="entry name" value="Tyr_kinase_AS"/>
</dbReference>
<feature type="transmembrane region" description="Helical" evidence="15">
    <location>
        <begin position="7"/>
        <end position="22"/>
    </location>
</feature>
<proteinExistence type="predicted"/>
<dbReference type="InterPro" id="IPR011009">
    <property type="entry name" value="Kinase-like_dom_sf"/>
</dbReference>
<comment type="caution">
    <text evidence="18">The sequence shown here is derived from an EMBL/GenBank/DDBJ whole genome shotgun (WGS) entry which is preliminary data.</text>
</comment>
<dbReference type="SUPFAM" id="SSF49785">
    <property type="entry name" value="Galactose-binding domain-like"/>
    <property type="match status" value="1"/>
</dbReference>
<keyword evidence="5 13" id="KW-0547">Nucleotide-binding</keyword>
<evidence type="ECO:0000256" key="8">
    <source>
        <dbReference type="ARBA" id="ARBA00023136"/>
    </source>
</evidence>
<dbReference type="InterPro" id="IPR048525">
    <property type="entry name" value="DDR1-2_DS-like"/>
</dbReference>
<dbReference type="GO" id="GO:0043235">
    <property type="term" value="C:receptor complex"/>
    <property type="evidence" value="ECO:0007669"/>
    <property type="project" value="TreeGrafter"/>
</dbReference>
<feature type="domain" description="F5/8 type C" evidence="17">
    <location>
        <begin position="65"/>
        <end position="198"/>
    </location>
</feature>
<feature type="compositionally biased region" description="Acidic residues" evidence="14">
    <location>
        <begin position="640"/>
        <end position="650"/>
    </location>
</feature>
<evidence type="ECO:0000313" key="19">
    <source>
        <dbReference type="Proteomes" id="UP000054843"/>
    </source>
</evidence>
<keyword evidence="7 15" id="KW-1133">Transmembrane helix</keyword>
<feature type="transmembrane region" description="Helical" evidence="15">
    <location>
        <begin position="550"/>
        <end position="574"/>
    </location>
</feature>
<dbReference type="Pfam" id="PF00754">
    <property type="entry name" value="F5_F8_type_C"/>
    <property type="match status" value="1"/>
</dbReference>
<dbReference type="PROSITE" id="PS00109">
    <property type="entry name" value="PROTEIN_KINASE_TYR"/>
    <property type="match status" value="1"/>
</dbReference>
<evidence type="ECO:0000256" key="2">
    <source>
        <dbReference type="ARBA" id="ARBA00022475"/>
    </source>
</evidence>